<reference evidence="7 8" key="1">
    <citation type="submission" date="2023-08" db="EMBL/GenBank/DDBJ databases">
        <title>A Necator americanus chromosomal reference genome.</title>
        <authorList>
            <person name="Ilik V."/>
            <person name="Petrzelkova K.J."/>
            <person name="Pardy F."/>
            <person name="Fuh T."/>
            <person name="Niatou-Singa F.S."/>
            <person name="Gouil Q."/>
            <person name="Baker L."/>
            <person name="Ritchie M.E."/>
            <person name="Jex A.R."/>
            <person name="Gazzola D."/>
            <person name="Li H."/>
            <person name="Toshio Fujiwara R."/>
            <person name="Zhan B."/>
            <person name="Aroian R.V."/>
            <person name="Pafco B."/>
            <person name="Schwarz E.M."/>
        </authorList>
    </citation>
    <scope>NUCLEOTIDE SEQUENCE [LARGE SCALE GENOMIC DNA]</scope>
    <source>
        <strain evidence="7 8">Aroian</strain>
        <tissue evidence="7">Whole animal</tissue>
    </source>
</reference>
<dbReference type="EC" id="3.1.3.2" evidence="3"/>
<evidence type="ECO:0000256" key="3">
    <source>
        <dbReference type="RuleBase" id="RU361203"/>
    </source>
</evidence>
<feature type="compositionally biased region" description="Low complexity" evidence="4">
    <location>
        <begin position="819"/>
        <end position="832"/>
    </location>
</feature>
<dbReference type="Pfam" id="PF00188">
    <property type="entry name" value="CAP"/>
    <property type="match status" value="2"/>
</dbReference>
<comment type="catalytic activity">
    <reaction evidence="3">
        <text>a phosphate monoester + H2O = an alcohol + phosphate</text>
        <dbReference type="Rhea" id="RHEA:15017"/>
        <dbReference type="ChEBI" id="CHEBI:15377"/>
        <dbReference type="ChEBI" id="CHEBI:30879"/>
        <dbReference type="ChEBI" id="CHEBI:43474"/>
        <dbReference type="ChEBI" id="CHEBI:67140"/>
        <dbReference type="EC" id="3.1.3.2"/>
    </reaction>
</comment>
<feature type="chain" id="PRO_5044984771" description="Purple acid phosphatase" evidence="3">
    <location>
        <begin position="29"/>
        <end position="1284"/>
    </location>
</feature>
<organism evidence="7 8">
    <name type="scientific">Necator americanus</name>
    <name type="common">Human hookworm</name>
    <dbReference type="NCBI Taxonomy" id="51031"/>
    <lineage>
        <taxon>Eukaryota</taxon>
        <taxon>Metazoa</taxon>
        <taxon>Ecdysozoa</taxon>
        <taxon>Nematoda</taxon>
        <taxon>Chromadorea</taxon>
        <taxon>Rhabditida</taxon>
        <taxon>Rhabditina</taxon>
        <taxon>Rhabditomorpha</taxon>
        <taxon>Strongyloidea</taxon>
        <taxon>Ancylostomatidae</taxon>
        <taxon>Bunostominae</taxon>
        <taxon>Necator</taxon>
    </lineage>
</organism>
<comment type="similarity">
    <text evidence="3">Belongs to the metallophosphoesterase superfamily. Purple acid phosphatase family.</text>
</comment>
<dbReference type="PANTHER" id="PTHR45867">
    <property type="entry name" value="PURPLE ACID PHOSPHATASE"/>
    <property type="match status" value="1"/>
</dbReference>
<evidence type="ECO:0000259" key="6">
    <source>
        <dbReference type="SMART" id="SM00198"/>
    </source>
</evidence>
<keyword evidence="5" id="KW-0812">Transmembrane</keyword>
<proteinExistence type="inferred from homology"/>
<keyword evidence="1 3" id="KW-0732">Signal</keyword>
<feature type="transmembrane region" description="Helical" evidence="5">
    <location>
        <begin position="914"/>
        <end position="937"/>
    </location>
</feature>
<feature type="compositionally biased region" description="Basic and acidic residues" evidence="4">
    <location>
        <begin position="1237"/>
        <end position="1251"/>
    </location>
</feature>
<dbReference type="SUPFAM" id="SSF49363">
    <property type="entry name" value="Purple acid phosphatase, N-terminal domain"/>
    <property type="match status" value="1"/>
</dbReference>
<dbReference type="Gene3D" id="3.60.21.10">
    <property type="match status" value="2"/>
</dbReference>
<feature type="compositionally biased region" description="Basic residues" evidence="4">
    <location>
        <begin position="757"/>
        <end position="770"/>
    </location>
</feature>
<feature type="transmembrane region" description="Helical" evidence="5">
    <location>
        <begin position="973"/>
        <end position="992"/>
    </location>
</feature>
<feature type="compositionally biased region" description="Basic and acidic residues" evidence="4">
    <location>
        <begin position="806"/>
        <end position="818"/>
    </location>
</feature>
<comment type="caution">
    <text evidence="7">The sequence shown here is derived from an EMBL/GenBank/DDBJ whole genome shotgun (WGS) entry which is preliminary data.</text>
</comment>
<dbReference type="SUPFAM" id="SSF56300">
    <property type="entry name" value="Metallo-dependent phosphatases"/>
    <property type="match status" value="1"/>
</dbReference>
<feature type="domain" description="SCP" evidence="6">
    <location>
        <begin position="224"/>
        <end position="369"/>
    </location>
</feature>
<keyword evidence="2" id="KW-0325">Glycoprotein</keyword>
<dbReference type="CDD" id="cd00839">
    <property type="entry name" value="MPP_PAPs"/>
    <property type="match status" value="1"/>
</dbReference>
<name>A0ABR1E8F8_NECAM</name>
<keyword evidence="5" id="KW-1133">Transmembrane helix</keyword>
<keyword evidence="3" id="KW-0378">Hydrolase</keyword>
<evidence type="ECO:0000256" key="1">
    <source>
        <dbReference type="ARBA" id="ARBA00022729"/>
    </source>
</evidence>
<feature type="transmembrane region" description="Helical" evidence="5">
    <location>
        <begin position="1025"/>
        <end position="1049"/>
    </location>
</feature>
<feature type="compositionally biased region" description="Basic and acidic residues" evidence="4">
    <location>
        <begin position="747"/>
        <end position="756"/>
    </location>
</feature>
<feature type="region of interest" description="Disordered" evidence="4">
    <location>
        <begin position="1196"/>
        <end position="1224"/>
    </location>
</feature>
<dbReference type="SUPFAM" id="SSF55797">
    <property type="entry name" value="PR-1-like"/>
    <property type="match status" value="2"/>
</dbReference>
<keyword evidence="8" id="KW-1185">Reference proteome</keyword>
<dbReference type="Pfam" id="PF00149">
    <property type="entry name" value="Metallophos"/>
    <property type="match status" value="1"/>
</dbReference>
<sequence length="1284" mass="145296">MSDDIVGQHRKSTLAAVIGALLLPVSDATDIGPTGPMTSARNSLISDEWRSAVLDLHNDFRRKLARGELEGKAGKLPAAADMNEIQNWDYNAEMMALTEAKKCGPTFVVPTADHLNVYKKIDVTKSCNVIDEAKKAIEDWWDQFAAKQENNTYQGEIYSPLAYSQAKAIGCSYHSCSSKQLNVVCLFYNLIDEHVGKDLYTPSSTGCTCTDCIDDLCPSTFSPGKRRLVATGWAADRKITYAKPAKTMMELTYDQALENAAIAYLNKTDDCPTTPEDKNYVGENFWISTYSLPSEKTVEKAIGEWFSYLGNEGLGKNLDYSSLKTDSAKKLGNVIHDKTEKIGCAFKACEKSGAIVIDCRYEPLTADHSQITATRFMNILIIFLVAIPNISVAVWPEQVHLAFHGDYSVMAVIWTTFQYDDAEVSYGEDPNKLLYTATHEGVKQWMSGSSARYSHRAMMRNLKPSTNYYYQIGARSFSFNTLPENPQTYKACIFGDLGYFHGNSTASLIKNGLAGKFDFIVHLGDIAYDLHTKNGTTGDNYMNQLEPLFSKVPYMVIAGNHEDDGKNFTDYQERFWMPHNGYGDNQFYSFDLGPVHWVGISTEYYGYYYIYGEEPVLTQYEWLKNDLTIRTGWLDMPGLESLFLQQGMDVGFWGHEHSYERFYPIADKQFWNDTNAYNNPNAPVYVISGSAGCHTPYTEFSENPWPFSAARVNDYGYSILTIANSTHIHLEQISIEKGDTVVDEMVSDREVEMESSRRRRSATRSKRRRSLTTEPISSSKKEREERASKSSRSERSPQTSRRIAKSRSEREESTRESRPSSPKTSKRSPTTSSRKRYRKKRSRSRRREVHKCSLHSHKCPEDISHKQLTEAAARDRHRREEITIRRMIEGNGMTDIALWRAMKRQSAYSSMRGLALYLQCICILTCGLMALMAQSFFNTRGDLNFYLCQLTFELFLYMVVLCNITAPSHFVRFACIALFVIAVGVNFSHILIVVRTEGLYWKCEEGGIIMQHCFFLSIPTHYHTLYTAAFLLFVHLANALVCVAISIFYDGSLDWYLEQTPGAPQWITNEPLHQHDRVEEATRKAKETNLIRKLREPLKMTDFPPGTIMRREQTEYSVRTTTFDRKGKMKVGPEHVTMSRSYTLKAPGKSPATGRRQWVMQRPAPDAGISYVPAKDVKSTPAPNIKSSSIPKVVLKSSEKEKTPTGKTPQNVEVKPPRAAESKPTGIPIEVSFISSSEKRTSAGKEPEIHDVPPSLVSKMPPLISPLVILSNRNMVEKKSDYMF</sequence>
<dbReference type="EMBL" id="JAVFWL010000005">
    <property type="protein sequence ID" value="KAK6758890.1"/>
    <property type="molecule type" value="Genomic_DNA"/>
</dbReference>
<evidence type="ECO:0000256" key="4">
    <source>
        <dbReference type="SAM" id="MobiDB-lite"/>
    </source>
</evidence>
<feature type="region of interest" description="Disordered" evidence="4">
    <location>
        <begin position="1236"/>
        <end position="1257"/>
    </location>
</feature>
<dbReference type="InterPro" id="IPR041792">
    <property type="entry name" value="MPP_PAP"/>
</dbReference>
<evidence type="ECO:0000313" key="7">
    <source>
        <dbReference type="EMBL" id="KAK6758890.1"/>
    </source>
</evidence>
<keyword evidence="5" id="KW-0472">Membrane</keyword>
<dbReference type="InterPro" id="IPR025733">
    <property type="entry name" value="PAPs_C"/>
</dbReference>
<dbReference type="InterPro" id="IPR029052">
    <property type="entry name" value="Metallo-depent_PP-like"/>
</dbReference>
<accession>A0ABR1E8F8</accession>
<dbReference type="Proteomes" id="UP001303046">
    <property type="component" value="Unassembled WGS sequence"/>
</dbReference>
<feature type="signal peptide" evidence="3">
    <location>
        <begin position="1"/>
        <end position="28"/>
    </location>
</feature>
<feature type="compositionally biased region" description="Basic residues" evidence="4">
    <location>
        <begin position="833"/>
        <end position="856"/>
    </location>
</feature>
<evidence type="ECO:0000256" key="5">
    <source>
        <dbReference type="SAM" id="Phobius"/>
    </source>
</evidence>
<dbReference type="Gene3D" id="3.40.33.10">
    <property type="entry name" value="CAP"/>
    <property type="match status" value="2"/>
</dbReference>
<dbReference type="InterPro" id="IPR014044">
    <property type="entry name" value="CAP_dom"/>
</dbReference>
<dbReference type="Gene3D" id="2.60.40.380">
    <property type="entry name" value="Purple acid phosphatase-like, N-terminal"/>
    <property type="match status" value="1"/>
</dbReference>
<feature type="transmembrane region" description="Helical" evidence="5">
    <location>
        <begin position="943"/>
        <end position="966"/>
    </location>
</feature>
<evidence type="ECO:0000313" key="8">
    <source>
        <dbReference type="Proteomes" id="UP001303046"/>
    </source>
</evidence>
<dbReference type="Pfam" id="PF16656">
    <property type="entry name" value="Pur_ac_phosph_N"/>
    <property type="match status" value="1"/>
</dbReference>
<dbReference type="InterPro" id="IPR035940">
    <property type="entry name" value="CAP_sf"/>
</dbReference>
<dbReference type="InterPro" id="IPR008963">
    <property type="entry name" value="Purple_acid_Pase-like_N"/>
</dbReference>
<feature type="region of interest" description="Disordered" evidence="4">
    <location>
        <begin position="747"/>
        <end position="856"/>
    </location>
</feature>
<dbReference type="Pfam" id="PF14008">
    <property type="entry name" value="Metallophos_C"/>
    <property type="match status" value="1"/>
</dbReference>
<dbReference type="PANTHER" id="PTHR45867:SF10">
    <property type="entry name" value="PURPLE ACID PHOSPHATASE"/>
    <property type="match status" value="1"/>
</dbReference>
<gene>
    <name evidence="7" type="primary">Necator_chrV.g21034</name>
    <name evidence="7" type="ORF">RB195_016241</name>
</gene>
<dbReference type="InterPro" id="IPR015914">
    <property type="entry name" value="PAPs_N"/>
</dbReference>
<evidence type="ECO:0000256" key="2">
    <source>
        <dbReference type="ARBA" id="ARBA00023180"/>
    </source>
</evidence>
<dbReference type="InterPro" id="IPR004843">
    <property type="entry name" value="Calcineurin-like_PHP"/>
</dbReference>
<dbReference type="CDD" id="cd05380">
    <property type="entry name" value="CAP_euk"/>
    <property type="match status" value="2"/>
</dbReference>
<dbReference type="SMART" id="SM00198">
    <property type="entry name" value="SCP"/>
    <property type="match status" value="1"/>
</dbReference>
<protein>
    <recommendedName>
        <fullName evidence="3">Purple acid phosphatase</fullName>
        <ecNumber evidence="3">3.1.3.2</ecNumber>
    </recommendedName>
</protein>
<feature type="compositionally biased region" description="Basic and acidic residues" evidence="4">
    <location>
        <begin position="779"/>
        <end position="795"/>
    </location>
</feature>